<dbReference type="Proteomes" id="UP000572051">
    <property type="component" value="Unassembled WGS sequence"/>
</dbReference>
<sequence length="509" mass="55019">MPPGQFGAPPPQPRPPRMGILKSPSAIRTAALNASGLGAGYFYLRQWPFFAGALIVTVGLLVTAAIIGAADNLLLWVPIFLVWFAAAAVHGLFAGRARDERAVTRGEQLPKSPMPFLAAGGLAVAVAASLLSVWQVGEWQLRVANAAHARGDCDSAISTYERVGSGFQLSLSPSLMQRSRDGIAACELLQTAQGDVDNEEYEQALDSYATYFAHHAAEWEDTDGEVADIHLSFADGLKQDAVEGYTGVVNDEYRDNLQRAHEIYTVIPRDYDGTAAAGEVPGALADLYDVGTSDYADELWCTAHEQIAVFEGLAWDAAPEVTERIDAEYPESARQCGWAEVDGGDATTAETMTDFLTAEYPDYEADDVEDLVRHVGAAHIEEEMDTLTALGENDWGGERTGDSGNDKVVIEVVNNSPHEMRFLYVGPDGVHGEVVTDACEDCEEYTSPPTGNSCFDDGDRMTVELEPGEYRLLLTSSGSGLFQSRPLHGTVDMDAGYKQESCFYVMSNN</sequence>
<organism evidence="2 3">
    <name type="scientific">Nocardiopsis aegyptia</name>
    <dbReference type="NCBI Taxonomy" id="220378"/>
    <lineage>
        <taxon>Bacteria</taxon>
        <taxon>Bacillati</taxon>
        <taxon>Actinomycetota</taxon>
        <taxon>Actinomycetes</taxon>
        <taxon>Streptosporangiales</taxon>
        <taxon>Nocardiopsidaceae</taxon>
        <taxon>Nocardiopsis</taxon>
    </lineage>
</organism>
<feature type="transmembrane region" description="Helical" evidence="1">
    <location>
        <begin position="114"/>
        <end position="134"/>
    </location>
</feature>
<dbReference type="EMBL" id="JACCFS010000001">
    <property type="protein sequence ID" value="NYJ34562.1"/>
    <property type="molecule type" value="Genomic_DNA"/>
</dbReference>
<keyword evidence="3" id="KW-1185">Reference proteome</keyword>
<dbReference type="AlphaFoldDB" id="A0A7Z0JA99"/>
<accession>A0A7Z0JA99</accession>
<name>A0A7Z0JA99_9ACTN</name>
<evidence type="ECO:0000313" key="2">
    <source>
        <dbReference type="EMBL" id="NYJ34562.1"/>
    </source>
</evidence>
<protein>
    <submittedName>
        <fullName evidence="2">Uncharacterized protein</fullName>
    </submittedName>
</protein>
<gene>
    <name evidence="2" type="ORF">HNR10_002443</name>
</gene>
<evidence type="ECO:0000256" key="1">
    <source>
        <dbReference type="SAM" id="Phobius"/>
    </source>
</evidence>
<keyword evidence="1" id="KW-0472">Membrane</keyword>
<reference evidence="2 3" key="1">
    <citation type="submission" date="2020-07" db="EMBL/GenBank/DDBJ databases">
        <title>Sequencing the genomes of 1000 actinobacteria strains.</title>
        <authorList>
            <person name="Klenk H.-P."/>
        </authorList>
    </citation>
    <scope>NUCLEOTIDE SEQUENCE [LARGE SCALE GENOMIC DNA]</scope>
    <source>
        <strain evidence="2 3">DSM 44442</strain>
    </source>
</reference>
<proteinExistence type="predicted"/>
<dbReference type="RefSeq" id="WP_179823220.1">
    <property type="nucleotide sequence ID" value="NZ_JACCFS010000001.1"/>
</dbReference>
<keyword evidence="1" id="KW-1133">Transmembrane helix</keyword>
<comment type="caution">
    <text evidence="2">The sequence shown here is derived from an EMBL/GenBank/DDBJ whole genome shotgun (WGS) entry which is preliminary data.</text>
</comment>
<evidence type="ECO:0000313" key="3">
    <source>
        <dbReference type="Proteomes" id="UP000572051"/>
    </source>
</evidence>
<feature type="transmembrane region" description="Helical" evidence="1">
    <location>
        <begin position="49"/>
        <end position="67"/>
    </location>
</feature>
<keyword evidence="1" id="KW-0812">Transmembrane</keyword>
<feature type="transmembrane region" description="Helical" evidence="1">
    <location>
        <begin position="73"/>
        <end position="93"/>
    </location>
</feature>